<protein>
    <submittedName>
        <fullName evidence="1">Uncharacterized protein</fullName>
    </submittedName>
</protein>
<evidence type="ECO:0000313" key="1">
    <source>
        <dbReference type="EMBL" id="EES99649.1"/>
    </source>
</evidence>
<evidence type="ECO:0000313" key="2">
    <source>
        <dbReference type="Proteomes" id="UP000002488"/>
    </source>
</evidence>
<comment type="caution">
    <text evidence="1">The sequence shown here is derived from an EMBL/GenBank/DDBJ whole genome shotgun (WGS) entry which is preliminary data.</text>
</comment>
<accession>C6LWF6</accession>
<name>C6LWF6_GIAIB</name>
<dbReference type="VEuPathDB" id="GiardiaDB:GL50581_3114"/>
<dbReference type="Proteomes" id="UP000002488">
    <property type="component" value="Unassembled WGS sequence"/>
</dbReference>
<proteinExistence type="predicted"/>
<dbReference type="EMBL" id="ACGJ01002564">
    <property type="protein sequence ID" value="EES99649.1"/>
    <property type="molecule type" value="Genomic_DNA"/>
</dbReference>
<dbReference type="AlphaFoldDB" id="C6LWF6"/>
<reference evidence="1 2" key="1">
    <citation type="journal article" date="2009" name="PLoS Pathog.">
        <title>Draft genome sequencing of giardia intestinalis assemblage B isolate GS: is human giardiasis caused by two different species?</title>
        <authorList>
            <person name="Franzen O."/>
            <person name="Jerlstrom-Hultqvist J."/>
            <person name="Castro E."/>
            <person name="Sherwood E."/>
            <person name="Ankarklev J."/>
            <person name="Reiner D.S."/>
            <person name="Palm D."/>
            <person name="Andersson J.O."/>
            <person name="Andersson B."/>
            <person name="Svard S.G."/>
        </authorList>
    </citation>
    <scope>NUCLEOTIDE SEQUENCE [LARGE SCALE GENOMIC DNA]</scope>
    <source>
        <strain evidence="2">ATCC 50581 / GS clone H7</strain>
    </source>
</reference>
<sequence length="174" mass="19305">MSVQMPSTGAYPLVLHSLQYRFSPTPTTHEPSAQLVGSWQWDWHLPSTNVWPGLQTRHLTDPPSELHSLQPAIPLGLVVSPHSTHRPVLFLGPSKKCVRIGQDIHLSSPSVLHVAQGALQGTHSWEELFACIPYPHSEASTHIPISSDKRRKYVPEGHVRHCFGPSPAHVLQLL</sequence>
<gene>
    <name evidence="1" type="ORF">GL50581_3114</name>
</gene>
<organism evidence="1 2">
    <name type="scientific">Giardia intestinalis (strain ATCC 50581 / GS clone H7)</name>
    <name type="common">Giardia lamblia</name>
    <dbReference type="NCBI Taxonomy" id="598745"/>
    <lineage>
        <taxon>Eukaryota</taxon>
        <taxon>Metamonada</taxon>
        <taxon>Diplomonadida</taxon>
        <taxon>Hexamitidae</taxon>
        <taxon>Giardiinae</taxon>
        <taxon>Giardia</taxon>
    </lineage>
</organism>